<evidence type="ECO:0000313" key="3">
    <source>
        <dbReference type="EMBL" id="KAL0565556.1"/>
    </source>
</evidence>
<proteinExistence type="predicted"/>
<evidence type="ECO:0000313" key="4">
    <source>
        <dbReference type="Proteomes" id="UP001465976"/>
    </source>
</evidence>
<gene>
    <name evidence="3" type="ORF">V5O48_016471</name>
</gene>
<feature type="transmembrane region" description="Helical" evidence="2">
    <location>
        <begin position="164"/>
        <end position="184"/>
    </location>
</feature>
<feature type="compositionally biased region" description="Basic and acidic residues" evidence="1">
    <location>
        <begin position="17"/>
        <end position="45"/>
    </location>
</feature>
<keyword evidence="2" id="KW-0812">Transmembrane</keyword>
<feature type="compositionally biased region" description="Polar residues" evidence="1">
    <location>
        <begin position="1"/>
        <end position="12"/>
    </location>
</feature>
<evidence type="ECO:0000256" key="2">
    <source>
        <dbReference type="SAM" id="Phobius"/>
    </source>
</evidence>
<accession>A0ABR3ERP9</accession>
<keyword evidence="2" id="KW-0472">Membrane</keyword>
<comment type="caution">
    <text evidence="3">The sequence shown here is derived from an EMBL/GenBank/DDBJ whole genome shotgun (WGS) entry which is preliminary data.</text>
</comment>
<feature type="region of interest" description="Disordered" evidence="1">
    <location>
        <begin position="1"/>
        <end position="45"/>
    </location>
</feature>
<organism evidence="3 4">
    <name type="scientific">Marasmius crinis-equi</name>
    <dbReference type="NCBI Taxonomy" id="585013"/>
    <lineage>
        <taxon>Eukaryota</taxon>
        <taxon>Fungi</taxon>
        <taxon>Dikarya</taxon>
        <taxon>Basidiomycota</taxon>
        <taxon>Agaricomycotina</taxon>
        <taxon>Agaricomycetes</taxon>
        <taxon>Agaricomycetidae</taxon>
        <taxon>Agaricales</taxon>
        <taxon>Marasmiineae</taxon>
        <taxon>Marasmiaceae</taxon>
        <taxon>Marasmius</taxon>
    </lineage>
</organism>
<dbReference type="EMBL" id="JBAHYK010002215">
    <property type="protein sequence ID" value="KAL0565556.1"/>
    <property type="molecule type" value="Genomic_DNA"/>
</dbReference>
<keyword evidence="4" id="KW-1185">Reference proteome</keyword>
<name>A0ABR3ERP9_9AGAR</name>
<dbReference type="Gene3D" id="3.60.130.30">
    <property type="match status" value="1"/>
</dbReference>
<evidence type="ECO:0000256" key="1">
    <source>
        <dbReference type="SAM" id="MobiDB-lite"/>
    </source>
</evidence>
<reference evidence="3 4" key="1">
    <citation type="submission" date="2024-02" db="EMBL/GenBank/DDBJ databases">
        <title>A draft genome for the cacao thread blight pathogen Marasmius crinis-equi.</title>
        <authorList>
            <person name="Cohen S.P."/>
            <person name="Baruah I.K."/>
            <person name="Amoako-Attah I."/>
            <person name="Bukari Y."/>
            <person name="Meinhardt L.W."/>
            <person name="Bailey B.A."/>
        </authorList>
    </citation>
    <scope>NUCLEOTIDE SEQUENCE [LARGE SCALE GENOMIC DNA]</scope>
    <source>
        <strain evidence="3 4">GH-76</strain>
    </source>
</reference>
<protein>
    <submittedName>
        <fullName evidence="3">Uncharacterized protein</fullName>
    </submittedName>
</protein>
<keyword evidence="2" id="KW-1133">Transmembrane helix</keyword>
<dbReference type="Proteomes" id="UP001465976">
    <property type="component" value="Unassembled WGS sequence"/>
</dbReference>
<sequence length="348" mass="39378">MDTGSLPATSTGYLGKQGEKKPKNGREERDERSEEDGSKDNQPEAREYTLAELVNDGPDSFELVKNRPGVTQYVKSKESGRIMSVIVPGDHPHMQENARQAVQTIEKLTPLCCFPEDNRRGTIRGLRYGISFGGGQQRPMMLTAGVRNARVLEQIRQCLAFQHIAAFMSVCFLTWAPALFLYYARITGTLLNHHRRTLQLPFKNSIFAAFNLNFGPRTVCLPHRDSKNLAFGWCGITALGNYDFTKGGHLVLWDLKMVIEFPPGTTIFIPSAVLCHFNTTIQPGETRYSFTMYTAGGLFRWVEHGFRLEHVYEKTVDAVREAMRDSKRWARGLSLFSTMDELLNPITF</sequence>